<evidence type="ECO:0000313" key="2">
    <source>
        <dbReference type="EMBL" id="KAK4104572.1"/>
    </source>
</evidence>
<feature type="compositionally biased region" description="Low complexity" evidence="1">
    <location>
        <begin position="408"/>
        <end position="419"/>
    </location>
</feature>
<feature type="region of interest" description="Disordered" evidence="1">
    <location>
        <begin position="1"/>
        <end position="24"/>
    </location>
</feature>
<name>A0AAN6QC78_9PEZI</name>
<organism evidence="2 3">
    <name type="scientific">Parathielavia hyrcaniae</name>
    <dbReference type="NCBI Taxonomy" id="113614"/>
    <lineage>
        <taxon>Eukaryota</taxon>
        <taxon>Fungi</taxon>
        <taxon>Dikarya</taxon>
        <taxon>Ascomycota</taxon>
        <taxon>Pezizomycotina</taxon>
        <taxon>Sordariomycetes</taxon>
        <taxon>Sordariomycetidae</taxon>
        <taxon>Sordariales</taxon>
        <taxon>Chaetomiaceae</taxon>
        <taxon>Parathielavia</taxon>
    </lineage>
</organism>
<feature type="compositionally biased region" description="Polar residues" evidence="1">
    <location>
        <begin position="455"/>
        <end position="464"/>
    </location>
</feature>
<feature type="region of interest" description="Disordered" evidence="1">
    <location>
        <begin position="584"/>
        <end position="616"/>
    </location>
</feature>
<feature type="region of interest" description="Disordered" evidence="1">
    <location>
        <begin position="188"/>
        <end position="247"/>
    </location>
</feature>
<feature type="compositionally biased region" description="Low complexity" evidence="1">
    <location>
        <begin position="871"/>
        <end position="902"/>
    </location>
</feature>
<dbReference type="Proteomes" id="UP001305647">
    <property type="component" value="Unassembled WGS sequence"/>
</dbReference>
<keyword evidence="3" id="KW-1185">Reference proteome</keyword>
<evidence type="ECO:0000256" key="1">
    <source>
        <dbReference type="SAM" id="MobiDB-lite"/>
    </source>
</evidence>
<gene>
    <name evidence="2" type="ORF">N658DRAFT_541629</name>
</gene>
<comment type="caution">
    <text evidence="2">The sequence shown here is derived from an EMBL/GenBank/DDBJ whole genome shotgun (WGS) entry which is preliminary data.</text>
</comment>
<protein>
    <submittedName>
        <fullName evidence="2">Uncharacterized protein</fullName>
    </submittedName>
</protein>
<feature type="region of interest" description="Disordered" evidence="1">
    <location>
        <begin position="981"/>
        <end position="1034"/>
    </location>
</feature>
<reference evidence="2" key="2">
    <citation type="submission" date="2023-05" db="EMBL/GenBank/DDBJ databases">
        <authorList>
            <consortium name="Lawrence Berkeley National Laboratory"/>
            <person name="Steindorff A."/>
            <person name="Hensen N."/>
            <person name="Bonometti L."/>
            <person name="Westerberg I."/>
            <person name="Brannstrom I.O."/>
            <person name="Guillou S."/>
            <person name="Cros-Aarteil S."/>
            <person name="Calhoun S."/>
            <person name="Haridas S."/>
            <person name="Kuo A."/>
            <person name="Mondo S."/>
            <person name="Pangilinan J."/>
            <person name="Riley R."/>
            <person name="Labutti K."/>
            <person name="Andreopoulos B."/>
            <person name="Lipzen A."/>
            <person name="Chen C."/>
            <person name="Yanf M."/>
            <person name="Daum C."/>
            <person name="Ng V."/>
            <person name="Clum A."/>
            <person name="Ohm R."/>
            <person name="Martin F."/>
            <person name="Silar P."/>
            <person name="Natvig D."/>
            <person name="Lalanne C."/>
            <person name="Gautier V."/>
            <person name="Ament-Velasquez S.L."/>
            <person name="Kruys A."/>
            <person name="Hutchinson M.I."/>
            <person name="Powell A.J."/>
            <person name="Barry K."/>
            <person name="Miller A.N."/>
            <person name="Grigoriev I.V."/>
            <person name="Debuchy R."/>
            <person name="Gladieux P."/>
            <person name="Thoren M.H."/>
            <person name="Johannesson H."/>
        </authorList>
    </citation>
    <scope>NUCLEOTIDE SEQUENCE</scope>
    <source>
        <strain evidence="2">CBS 757.83</strain>
    </source>
</reference>
<feature type="compositionally biased region" description="Basic and acidic residues" evidence="1">
    <location>
        <begin position="50"/>
        <end position="60"/>
    </location>
</feature>
<proteinExistence type="predicted"/>
<feature type="region of interest" description="Disordered" evidence="1">
    <location>
        <begin position="153"/>
        <end position="174"/>
    </location>
</feature>
<feature type="compositionally biased region" description="Polar residues" evidence="1">
    <location>
        <begin position="594"/>
        <end position="616"/>
    </location>
</feature>
<feature type="compositionally biased region" description="Polar residues" evidence="1">
    <location>
        <begin position="691"/>
        <end position="704"/>
    </location>
</feature>
<feature type="region of interest" description="Disordered" evidence="1">
    <location>
        <begin position="870"/>
        <end position="906"/>
    </location>
</feature>
<feature type="compositionally biased region" description="Basic and acidic residues" evidence="1">
    <location>
        <begin position="584"/>
        <end position="593"/>
    </location>
</feature>
<feature type="compositionally biased region" description="Polar residues" evidence="1">
    <location>
        <begin position="711"/>
        <end position="729"/>
    </location>
</feature>
<dbReference type="EMBL" id="MU863626">
    <property type="protein sequence ID" value="KAK4104572.1"/>
    <property type="molecule type" value="Genomic_DNA"/>
</dbReference>
<feature type="region of interest" description="Disordered" evidence="1">
    <location>
        <begin position="689"/>
        <end position="729"/>
    </location>
</feature>
<feature type="compositionally biased region" description="Gly residues" evidence="1">
    <location>
        <begin position="61"/>
        <end position="74"/>
    </location>
</feature>
<feature type="region of interest" description="Disordered" evidence="1">
    <location>
        <begin position="49"/>
        <end position="101"/>
    </location>
</feature>
<feature type="region of interest" description="Disordered" evidence="1">
    <location>
        <begin position="453"/>
        <end position="486"/>
    </location>
</feature>
<feature type="compositionally biased region" description="Polar residues" evidence="1">
    <location>
        <begin position="188"/>
        <end position="221"/>
    </location>
</feature>
<dbReference type="AlphaFoldDB" id="A0AAN6QC78"/>
<reference evidence="2" key="1">
    <citation type="journal article" date="2023" name="Mol. Phylogenet. Evol.">
        <title>Genome-scale phylogeny and comparative genomics of the fungal order Sordariales.</title>
        <authorList>
            <person name="Hensen N."/>
            <person name="Bonometti L."/>
            <person name="Westerberg I."/>
            <person name="Brannstrom I.O."/>
            <person name="Guillou S."/>
            <person name="Cros-Aarteil S."/>
            <person name="Calhoun S."/>
            <person name="Haridas S."/>
            <person name="Kuo A."/>
            <person name="Mondo S."/>
            <person name="Pangilinan J."/>
            <person name="Riley R."/>
            <person name="LaButti K."/>
            <person name="Andreopoulos B."/>
            <person name="Lipzen A."/>
            <person name="Chen C."/>
            <person name="Yan M."/>
            <person name="Daum C."/>
            <person name="Ng V."/>
            <person name="Clum A."/>
            <person name="Steindorff A."/>
            <person name="Ohm R.A."/>
            <person name="Martin F."/>
            <person name="Silar P."/>
            <person name="Natvig D.O."/>
            <person name="Lalanne C."/>
            <person name="Gautier V."/>
            <person name="Ament-Velasquez S.L."/>
            <person name="Kruys A."/>
            <person name="Hutchinson M.I."/>
            <person name="Powell A.J."/>
            <person name="Barry K."/>
            <person name="Miller A.N."/>
            <person name="Grigoriev I.V."/>
            <person name="Debuchy R."/>
            <person name="Gladieux P."/>
            <person name="Hiltunen Thoren M."/>
            <person name="Johannesson H."/>
        </authorList>
    </citation>
    <scope>NUCLEOTIDE SEQUENCE</scope>
    <source>
        <strain evidence="2">CBS 757.83</strain>
    </source>
</reference>
<feature type="compositionally biased region" description="Low complexity" evidence="1">
    <location>
        <begin position="989"/>
        <end position="1000"/>
    </location>
</feature>
<sequence length="1034" mass="109967">MSPPTQHPKQEADGQSSAVDEAQMREQAAMMAMMDDLGIARVEALPLSEDNGRRDHDRGHAGGGHGHGGYGGGTNAHRRRPALPASQPARRAPAHGNTPAAGWNVAQAWTDAIESGVFDDDDAQVVKGLDDLGGGRLYDRVVDQTVRILDQRSNRATHQVEHPVRNNRARANDHGRINIHNLHITAQRQAASQTLGSGSQTKAPSSHGQPSRSQGTALPSRSRNKPANLNPRSRPARRLLPPPQAVPSLAVPAPEMVVDTTARPPFEPENVVLKVSIRFTSRDINVPMPALVYLSSAKKPKLGFFDVVVSYNCHYCHWAISAWYDYGTGTDHLLFVAFQDAGSLQGYQLYFANADDLIEFLSRIRSLKAGDYLDQVESASALSSVTNLAPRSNHIVAATPVVDSSPRTPAALTTLPTAPVSRPGAPVSRDMPLSTHTTQNAATIPAPVPERVASPITNGPTTPSIPVKNVPTEPTGEPKQNSPVELGLDDASATTSQVDLDGVGFLSRQELKHTARVIFQVMFRVYPPGMTAEEWDNLAKGIRAGVVEHMVKDARDRGFSEPRVQAIKDTVNEVLDAEIKVNRARHGDTKGHTDSGSTINGGTQAAQPASSTRTTTGRIQYSVEKLLSLRHAAVDPPDSMANIPHLPRPCEGPHHSITPAHSPYQTTPAISRTQFQRSAGAMDWVLGKAVSPQSAPEQSNSVQNGPEPESETGSAAVISSATPSATRDVGLQNSRWADGAADLKHANAFTGPAYEKAWSKRSYLEDLAQLDPQTRVNAAAEDLMDLYFPLPNDGPSEPQTSVTEDTQQLAVAPREAGSATPTRSDKIENLRVGISRLSIWSPTSMPPGRAVAPVQTPSSVVQASRELWAHTTSTVSTQPPSSTAAPITPGLSQPSSSPLAPSDGFTHVNPLRVASLQSNSTMTAQSTASPPVSRMAARHAAPLPVSAQLSASPVAQIARTAHPHSSQVFTPPPSYMLSVRAASSSVSMPQPKAPAAQAKPRGLAASRHASGGVPSSSENFKFFVPQDSPQGAGE</sequence>
<feature type="region of interest" description="Disordered" evidence="1">
    <location>
        <begin position="401"/>
        <end position="439"/>
    </location>
</feature>
<evidence type="ECO:0000313" key="3">
    <source>
        <dbReference type="Proteomes" id="UP001305647"/>
    </source>
</evidence>
<accession>A0AAN6QC78</accession>